<organism evidence="1 2">
    <name type="scientific">Acinetobacter corruptisaponis</name>
    <dbReference type="NCBI Taxonomy" id="3045147"/>
    <lineage>
        <taxon>Bacteria</taxon>
        <taxon>Pseudomonadati</taxon>
        <taxon>Pseudomonadota</taxon>
        <taxon>Gammaproteobacteria</taxon>
        <taxon>Moraxellales</taxon>
        <taxon>Moraxellaceae</taxon>
        <taxon>Acinetobacter</taxon>
    </lineage>
</organism>
<keyword evidence="2" id="KW-1185">Reference proteome</keyword>
<dbReference type="EMBL" id="CP125669">
    <property type="protein sequence ID" value="WHP05506.1"/>
    <property type="molecule type" value="Genomic_DNA"/>
</dbReference>
<reference evidence="1 2" key="1">
    <citation type="submission" date="2023-05" db="EMBL/GenBank/DDBJ databases">
        <title>The complete genome of Acinetobacter sp. nov KCTC 92772.</title>
        <authorList>
            <person name="Zhou G."/>
        </authorList>
    </citation>
    <scope>NUCLEOTIDE SEQUENCE [LARGE SCALE GENOMIC DNA]</scope>
    <source>
        <strain evidence="1 2">KCTC 92772</strain>
    </source>
</reference>
<evidence type="ECO:0008006" key="3">
    <source>
        <dbReference type="Google" id="ProtNLM"/>
    </source>
</evidence>
<dbReference type="RefSeq" id="WP_256414504.1">
    <property type="nucleotide sequence ID" value="NZ_CP125669.1"/>
</dbReference>
<protein>
    <recommendedName>
        <fullName evidence="3">Apea-like HEPN domain-containing protein</fullName>
    </recommendedName>
</protein>
<accession>A0ABY8S2C6</accession>
<sequence length="391" mass="46535">MPSLTEVQNTAITLMDYFYFHDTASLSTYSVPKNEFFPHFTKTIDDVTYARGHQGKKFHLYQHFLLCYIETMAGTPQPLEVNNYLELVEAANRLLEKVASNVEKQGFALDEFRADIDTLDEIYKFATIKRELVYKLVAQYLYFEYDLTSIAVFNKFLDLEILKSDRYQAKNAEDKKERFNDIFFRAMLFIEFEVYKKQLYVKNTYKKITLEIDFNNSEEKINDMLLFVKSMKQVQLQIGNDYQSIADIDLDSKKSIEKYIKEINSRLVHNRLFLNNISQCIGLMGSWFVNYFKETNTERATHAEPLNEDDPKKKVCTVEAKERMFEHGFTLHEPRTFNDHYKDFCLYYRLVREYFRTFSEDQIGIMTPDIINYFFIIRNDDVRFGPLFKTL</sequence>
<gene>
    <name evidence="1" type="ORF">QLH32_16095</name>
</gene>
<proteinExistence type="predicted"/>
<evidence type="ECO:0000313" key="1">
    <source>
        <dbReference type="EMBL" id="WHP05506.1"/>
    </source>
</evidence>
<name>A0ABY8S2C6_9GAMM</name>
<dbReference type="Proteomes" id="UP001229836">
    <property type="component" value="Chromosome"/>
</dbReference>
<evidence type="ECO:0000313" key="2">
    <source>
        <dbReference type="Proteomes" id="UP001229836"/>
    </source>
</evidence>